<keyword evidence="1" id="KW-0863">Zinc-finger</keyword>
<sequence>MCTPYKTYGVCPKGIRCNKNHVYKDEIINHKIGFNVIIGLIVDIGKNMETMNKKINKIEKSCENLEVMIKDFKDIQEDSGTIKIIYNKINTINNNLEKIKDACKSRGLPLSTTLTEFKGTFSNLDQKESGTKERSPRQRSSKTVSLNKRLIDESKKSESIIMKNSSSSSSIKSNDEPTHKITLNKQGGPLDIGKAYVPFPHDNQDGATSSEFIESPLPSDSLKTATESFDEETPSFTNKKGKIKEEDNIPPTRKIPSPIREKAFGILTKGKNYLFNSASRENLSAPLDSNNSIFTEEIDNTKVTEGKIDI</sequence>
<proteinExistence type="predicted"/>
<keyword evidence="1" id="KW-0862">Zinc</keyword>
<dbReference type="InterPro" id="IPR000571">
    <property type="entry name" value="Znf_CCCH"/>
</dbReference>
<feature type="compositionally biased region" description="Basic and acidic residues" evidence="3">
    <location>
        <begin position="149"/>
        <end position="158"/>
    </location>
</feature>
<reference evidence="5" key="1">
    <citation type="submission" date="2021-05" db="EMBL/GenBank/DDBJ databases">
        <authorList>
            <person name="Feng G."/>
        </authorList>
    </citation>
    <scope>NUCLEOTIDE SEQUENCE</scope>
    <source>
        <strain evidence="5">DHCFY129100</strain>
    </source>
</reference>
<dbReference type="PROSITE" id="PS50103">
    <property type="entry name" value="ZF_C3H1"/>
    <property type="match status" value="1"/>
</dbReference>
<keyword evidence="1" id="KW-0479">Metal-binding</keyword>
<evidence type="ECO:0000256" key="2">
    <source>
        <dbReference type="SAM" id="Coils"/>
    </source>
</evidence>
<evidence type="ECO:0000256" key="1">
    <source>
        <dbReference type="PROSITE-ProRule" id="PRU00723"/>
    </source>
</evidence>
<protein>
    <recommendedName>
        <fullName evidence="4">C3H1-type domain-containing protein</fullName>
    </recommendedName>
</protein>
<evidence type="ECO:0000313" key="5">
    <source>
        <dbReference type="EMBL" id="UHK03261.1"/>
    </source>
</evidence>
<feature type="coiled-coil region" evidence="2">
    <location>
        <begin position="48"/>
        <end position="75"/>
    </location>
</feature>
<gene>
    <name evidence="5" type="ORF">FSLLV1_gp4</name>
</gene>
<accession>A0A8K1XB65</accession>
<evidence type="ECO:0000313" key="6">
    <source>
        <dbReference type="Proteomes" id="UP001157408"/>
    </source>
</evidence>
<organism evidence="5 6">
    <name type="scientific">Hangzhou scotinophara lurida lispivirus 1</name>
    <dbReference type="NCBI Taxonomy" id="2905569"/>
    <lineage>
        <taxon>Viruses</taxon>
        <taxon>Riboviria</taxon>
        <taxon>Orthornavirae</taxon>
        <taxon>Negarnaviricota</taxon>
        <taxon>Haploviricotina</taxon>
        <taxon>Monjiviricetes</taxon>
        <taxon>Mononegavirales</taxon>
        <taxon>Lispiviridae</taxon>
        <taxon>Arlivirus</taxon>
        <taxon>Arlivirus hangzhouense</taxon>
    </lineage>
</organism>
<feature type="compositionally biased region" description="Low complexity" evidence="3">
    <location>
        <begin position="159"/>
        <end position="172"/>
    </location>
</feature>
<keyword evidence="6" id="KW-1185">Reference proteome</keyword>
<dbReference type="EMBL" id="MZ209613">
    <property type="protein sequence ID" value="UHK03261.1"/>
    <property type="molecule type" value="Viral_cRNA"/>
</dbReference>
<feature type="region of interest" description="Disordered" evidence="3">
    <location>
        <begin position="225"/>
        <end position="256"/>
    </location>
</feature>
<keyword evidence="2" id="KW-0175">Coiled coil</keyword>
<feature type="domain" description="C3H1-type" evidence="4">
    <location>
        <begin position="1"/>
        <end position="24"/>
    </location>
</feature>
<dbReference type="Proteomes" id="UP001157408">
    <property type="component" value="Segment"/>
</dbReference>
<evidence type="ECO:0000259" key="4">
    <source>
        <dbReference type="PROSITE" id="PS50103"/>
    </source>
</evidence>
<feature type="compositionally biased region" description="Basic and acidic residues" evidence="3">
    <location>
        <begin position="125"/>
        <end position="136"/>
    </location>
</feature>
<evidence type="ECO:0000256" key="3">
    <source>
        <dbReference type="SAM" id="MobiDB-lite"/>
    </source>
</evidence>
<feature type="zinc finger region" description="C3H1-type" evidence="1">
    <location>
        <begin position="1"/>
        <end position="24"/>
    </location>
</feature>
<feature type="region of interest" description="Disordered" evidence="3">
    <location>
        <begin position="121"/>
        <end position="189"/>
    </location>
</feature>
<dbReference type="GO" id="GO:0008270">
    <property type="term" value="F:zinc ion binding"/>
    <property type="evidence" value="ECO:0007669"/>
    <property type="project" value="UniProtKB-KW"/>
</dbReference>
<name>A0A8K1XB65_9MONO</name>